<sequence length="277" mass="31599">MALSLDDRLLGEKVDNYCSSSDDDDEQASKAKKDQTEAACQMPPVLAGQPQTGPKGVLSDYKRYKELKHLKELEDEKELICQAKKHALICRTHNEDVIQDLKDKALEDVISTLDEDDEFLAHYRQSRMRELHRALELLPTYNKVYDLKAENFVSEIDSSDEGVTILVHVYEPDNRACKKVDEAFQVLFLEYPHVKFCRLRASDAHLSYQFSRSGVPAILIYKKGDLIGNLLGIDRDLSQEFYPVDLENYLIERGFLPDKTLGLLLNAQSNAARICND</sequence>
<comment type="similarity">
    <text evidence="1">Belongs to the phosducin family.</text>
</comment>
<evidence type="ECO:0000313" key="6">
    <source>
        <dbReference type="Proteomes" id="UP000316759"/>
    </source>
</evidence>
<name>A0A504YZH1_FASGI</name>
<dbReference type="PRINTS" id="PR00677">
    <property type="entry name" value="PHOSDUCIN"/>
</dbReference>
<dbReference type="SUPFAM" id="SSF52833">
    <property type="entry name" value="Thioredoxin-like"/>
    <property type="match status" value="1"/>
</dbReference>
<dbReference type="Gene3D" id="1.10.168.10">
    <property type="entry name" value="Phosducin, domain 2"/>
    <property type="match status" value="1"/>
</dbReference>
<dbReference type="InterPro" id="IPR024253">
    <property type="entry name" value="Phosducin_thioredoxin-like_dom"/>
</dbReference>
<dbReference type="AlphaFoldDB" id="A0A504YZH1"/>
<dbReference type="PANTHER" id="PTHR46052">
    <property type="entry name" value="PHOSDUCIN-LIKE PROTEIN"/>
    <property type="match status" value="1"/>
</dbReference>
<comment type="caution">
    <text evidence="5">The sequence shown here is derived from an EMBL/GenBank/DDBJ whole genome shotgun (WGS) entry which is preliminary data.</text>
</comment>
<accession>A0A504YZH1</accession>
<evidence type="ECO:0000256" key="3">
    <source>
        <dbReference type="SAM" id="MobiDB-lite"/>
    </source>
</evidence>
<organism evidence="5 6">
    <name type="scientific">Fasciola gigantica</name>
    <name type="common">Giant liver fluke</name>
    <dbReference type="NCBI Taxonomy" id="46835"/>
    <lineage>
        <taxon>Eukaryota</taxon>
        <taxon>Metazoa</taxon>
        <taxon>Spiralia</taxon>
        <taxon>Lophotrochozoa</taxon>
        <taxon>Platyhelminthes</taxon>
        <taxon>Trematoda</taxon>
        <taxon>Digenea</taxon>
        <taxon>Plagiorchiida</taxon>
        <taxon>Echinostomata</taxon>
        <taxon>Echinostomatoidea</taxon>
        <taxon>Fasciolidae</taxon>
        <taxon>Fasciola</taxon>
    </lineage>
</organism>
<evidence type="ECO:0000256" key="1">
    <source>
        <dbReference type="ARBA" id="ARBA00009686"/>
    </source>
</evidence>
<dbReference type="EMBL" id="SUNJ01003074">
    <property type="protein sequence ID" value="TPP65511.1"/>
    <property type="molecule type" value="Genomic_DNA"/>
</dbReference>
<evidence type="ECO:0000256" key="2">
    <source>
        <dbReference type="ARBA" id="ARBA00022553"/>
    </source>
</evidence>
<dbReference type="InterPro" id="IPR051499">
    <property type="entry name" value="Phosducin-like_reg"/>
</dbReference>
<feature type="region of interest" description="Disordered" evidence="3">
    <location>
        <begin position="15"/>
        <end position="54"/>
    </location>
</feature>
<dbReference type="InterPro" id="IPR023196">
    <property type="entry name" value="Phosducin_N_dom_sf"/>
</dbReference>
<dbReference type="InterPro" id="IPR036249">
    <property type="entry name" value="Thioredoxin-like_sf"/>
</dbReference>
<protein>
    <submittedName>
        <fullName evidence="5">Phosducin protein (Phlp)</fullName>
    </submittedName>
</protein>
<gene>
    <name evidence="5" type="ORF">FGIG_03307</name>
</gene>
<proteinExistence type="inferred from homology"/>
<keyword evidence="6" id="KW-1185">Reference proteome</keyword>
<evidence type="ECO:0000259" key="4">
    <source>
        <dbReference type="Pfam" id="PF02114"/>
    </source>
</evidence>
<evidence type="ECO:0000313" key="5">
    <source>
        <dbReference type="EMBL" id="TPP65511.1"/>
    </source>
</evidence>
<dbReference type="PANTHER" id="PTHR46052:SF1">
    <property type="entry name" value="PHOSDUCIN-LIKE PROTEIN"/>
    <property type="match status" value="1"/>
</dbReference>
<feature type="compositionally biased region" description="Basic and acidic residues" evidence="3">
    <location>
        <begin position="27"/>
        <end position="36"/>
    </location>
</feature>
<dbReference type="Proteomes" id="UP000316759">
    <property type="component" value="Unassembled WGS sequence"/>
</dbReference>
<dbReference type="Pfam" id="PF02114">
    <property type="entry name" value="Phosducin"/>
    <property type="match status" value="1"/>
</dbReference>
<dbReference type="InterPro" id="IPR001200">
    <property type="entry name" value="Phosducin"/>
</dbReference>
<dbReference type="Gene3D" id="3.40.30.10">
    <property type="entry name" value="Glutaredoxin"/>
    <property type="match status" value="1"/>
</dbReference>
<reference evidence="5 6" key="1">
    <citation type="submission" date="2019-04" db="EMBL/GenBank/DDBJ databases">
        <title>Annotation for the trematode Fasciola gigantica.</title>
        <authorList>
            <person name="Choi Y.-J."/>
        </authorList>
    </citation>
    <scope>NUCLEOTIDE SEQUENCE [LARGE SCALE GENOMIC DNA]</scope>
    <source>
        <strain evidence="5">Uganda_cow_1</strain>
    </source>
</reference>
<dbReference type="STRING" id="46835.A0A504YZH1"/>
<dbReference type="CDD" id="cd02987">
    <property type="entry name" value="Phd_like_Phd"/>
    <property type="match status" value="1"/>
</dbReference>
<dbReference type="OrthoDB" id="70588at2759"/>
<dbReference type="GO" id="GO:0008277">
    <property type="term" value="P:regulation of G protein-coupled receptor signaling pathway"/>
    <property type="evidence" value="ECO:0007669"/>
    <property type="project" value="InterPro"/>
</dbReference>
<keyword evidence="2" id="KW-0597">Phosphoprotein</keyword>
<feature type="domain" description="Phosducin" evidence="4">
    <location>
        <begin position="51"/>
        <end position="271"/>
    </location>
</feature>